<dbReference type="InterPro" id="IPR007745">
    <property type="entry name" value="Cyt_c_oxidase_Cu-chaperone"/>
</dbReference>
<gene>
    <name evidence="9" type="ORF">CANARDRAFT_27807</name>
</gene>
<evidence type="ECO:0000256" key="2">
    <source>
        <dbReference type="ARBA" id="ARBA00009241"/>
    </source>
</evidence>
<dbReference type="GO" id="GO:0005507">
    <property type="term" value="F:copper ion binding"/>
    <property type="evidence" value="ECO:0007669"/>
    <property type="project" value="InterPro"/>
</dbReference>
<keyword evidence="3 8" id="KW-0479">Metal-binding</keyword>
<dbReference type="GO" id="GO:0005758">
    <property type="term" value="C:mitochondrial intermembrane space"/>
    <property type="evidence" value="ECO:0007669"/>
    <property type="project" value="UniProtKB-SubCell"/>
</dbReference>
<sequence length="57" mass="6417">MSEPAKEQQTKPKPCCVCIPEKQSRDECLLINGTESDKCKDIITSYKSCMKGFGFEI</sequence>
<organism evidence="9 10">
    <name type="scientific">[Candida] arabinofermentans NRRL YB-2248</name>
    <dbReference type="NCBI Taxonomy" id="983967"/>
    <lineage>
        <taxon>Eukaryota</taxon>
        <taxon>Fungi</taxon>
        <taxon>Dikarya</taxon>
        <taxon>Ascomycota</taxon>
        <taxon>Saccharomycotina</taxon>
        <taxon>Pichiomycetes</taxon>
        <taxon>Pichiales</taxon>
        <taxon>Pichiaceae</taxon>
        <taxon>Ogataea</taxon>
        <taxon>Ogataea/Candida clade</taxon>
    </lineage>
</organism>
<evidence type="ECO:0000256" key="4">
    <source>
        <dbReference type="ARBA" id="ARBA00023008"/>
    </source>
</evidence>
<evidence type="ECO:0008006" key="11">
    <source>
        <dbReference type="Google" id="ProtNLM"/>
    </source>
</evidence>
<keyword evidence="6" id="KW-1015">Disulfide bond</keyword>
<dbReference type="InterPro" id="IPR009069">
    <property type="entry name" value="Cys_alpha_HP_mot_SF"/>
</dbReference>
<keyword evidence="5" id="KW-0496">Mitochondrion</keyword>
<reference evidence="10" key="1">
    <citation type="submission" date="2016-04" db="EMBL/GenBank/DDBJ databases">
        <title>Comparative genomics of biotechnologically important yeasts.</title>
        <authorList>
            <consortium name="DOE Joint Genome Institute"/>
            <person name="Riley R."/>
            <person name="Haridas S."/>
            <person name="Wolfe K.H."/>
            <person name="Lopes M.R."/>
            <person name="Hittinger C.T."/>
            <person name="Goker M."/>
            <person name="Salamov A."/>
            <person name="Wisecaver J."/>
            <person name="Long T.M."/>
            <person name="Aerts A.L."/>
            <person name="Barry K."/>
            <person name="Choi C."/>
            <person name="Clum A."/>
            <person name="Coughlan A.Y."/>
            <person name="Deshpande S."/>
            <person name="Douglass A.P."/>
            <person name="Hanson S.J."/>
            <person name="Klenk H.-P."/>
            <person name="Labutti K."/>
            <person name="Lapidus A."/>
            <person name="Lindquist E."/>
            <person name="Lipzen A."/>
            <person name="Meier-Kolthoff J.P."/>
            <person name="Ohm R.A."/>
            <person name="Otillar R.P."/>
            <person name="Pangilinan J."/>
            <person name="Peng Y."/>
            <person name="Rokas A."/>
            <person name="Rosa C.A."/>
            <person name="Scheuner C."/>
            <person name="Sibirny A.A."/>
            <person name="Slot J.C."/>
            <person name="Stielow J.B."/>
            <person name="Sun H."/>
            <person name="Kurtzman C.P."/>
            <person name="Blackwell M."/>
            <person name="Grigoriev I.V."/>
            <person name="Jeffries T.W."/>
        </authorList>
    </citation>
    <scope>NUCLEOTIDE SEQUENCE [LARGE SCALE GENOMIC DNA]</scope>
    <source>
        <strain evidence="10">NRRL YB-2248</strain>
    </source>
</reference>
<keyword evidence="10" id="KW-1185">Reference proteome</keyword>
<dbReference type="PANTHER" id="PTHR16719:SF0">
    <property type="entry name" value="CYTOCHROME C OXIDASE COPPER CHAPERONE"/>
    <property type="match status" value="1"/>
</dbReference>
<dbReference type="PROSITE" id="PS51808">
    <property type="entry name" value="CHCH"/>
    <property type="match status" value="1"/>
</dbReference>
<evidence type="ECO:0000313" key="10">
    <source>
        <dbReference type="Proteomes" id="UP000094801"/>
    </source>
</evidence>
<keyword evidence="4 8" id="KW-0186">Copper</keyword>
<comment type="similarity">
    <text evidence="2">Belongs to the COX17 family.</text>
</comment>
<evidence type="ECO:0000256" key="7">
    <source>
        <dbReference type="ARBA" id="ARBA00023186"/>
    </source>
</evidence>
<evidence type="ECO:0000256" key="5">
    <source>
        <dbReference type="ARBA" id="ARBA00023128"/>
    </source>
</evidence>
<dbReference type="AlphaFoldDB" id="A0A1E4T1S7"/>
<dbReference type="PANTHER" id="PTHR16719">
    <property type="entry name" value="CYTOCHROME C OXIDASE COPPER CHAPERONE"/>
    <property type="match status" value="1"/>
</dbReference>
<dbReference type="GO" id="GO:0033617">
    <property type="term" value="P:mitochondrial respiratory chain complex IV assembly"/>
    <property type="evidence" value="ECO:0007669"/>
    <property type="project" value="TreeGrafter"/>
</dbReference>
<evidence type="ECO:0000256" key="6">
    <source>
        <dbReference type="ARBA" id="ARBA00023157"/>
    </source>
</evidence>
<evidence type="ECO:0000313" key="9">
    <source>
        <dbReference type="EMBL" id="ODV85709.1"/>
    </source>
</evidence>
<keyword evidence="7" id="KW-0143">Chaperone</keyword>
<dbReference type="STRING" id="983967.A0A1E4T1S7"/>
<evidence type="ECO:0000256" key="3">
    <source>
        <dbReference type="ARBA" id="ARBA00022723"/>
    </source>
</evidence>
<protein>
    <recommendedName>
        <fullName evidence="11">Cytochrome c oxidase copper chaperone</fullName>
    </recommendedName>
</protein>
<evidence type="ECO:0000256" key="1">
    <source>
        <dbReference type="ARBA" id="ARBA00004569"/>
    </source>
</evidence>
<dbReference type="SUPFAM" id="SSF47072">
    <property type="entry name" value="Cysteine alpha-hairpin motif"/>
    <property type="match status" value="1"/>
</dbReference>
<proteinExistence type="inferred from homology"/>
<dbReference type="GO" id="GO:0016531">
    <property type="term" value="F:copper chaperone activity"/>
    <property type="evidence" value="ECO:0007669"/>
    <property type="project" value="InterPro"/>
</dbReference>
<feature type="binding site" evidence="8">
    <location>
        <position position="15"/>
    </location>
    <ligand>
        <name>Cu cation</name>
        <dbReference type="ChEBI" id="CHEBI:23378"/>
    </ligand>
</feature>
<dbReference type="EMBL" id="KV453851">
    <property type="protein sequence ID" value="ODV85709.1"/>
    <property type="molecule type" value="Genomic_DNA"/>
</dbReference>
<evidence type="ECO:0000256" key="8">
    <source>
        <dbReference type="PIRSR" id="PIRSR607745-1"/>
    </source>
</evidence>
<name>A0A1E4T1S7_9ASCO</name>
<comment type="subcellular location">
    <subcellularLocation>
        <location evidence="1">Mitochondrion intermembrane space</location>
    </subcellularLocation>
</comment>
<accession>A0A1E4T1S7</accession>
<dbReference type="Pfam" id="PF05051">
    <property type="entry name" value="COX17"/>
    <property type="match status" value="1"/>
</dbReference>
<dbReference type="Gene3D" id="1.10.287.1130">
    <property type="entry name" value="CytochromE C oxidase copper chaperone"/>
    <property type="match status" value="1"/>
</dbReference>
<feature type="binding site" evidence="8">
    <location>
        <position position="16"/>
    </location>
    <ligand>
        <name>Cu cation</name>
        <dbReference type="ChEBI" id="CHEBI:23378"/>
    </ligand>
</feature>
<dbReference type="Proteomes" id="UP000094801">
    <property type="component" value="Unassembled WGS sequence"/>
</dbReference>
<dbReference type="OrthoDB" id="1915887at2759"/>